<dbReference type="PANTHER" id="PTHR31650">
    <property type="entry name" value="O-ACYLTRANSFERASE (WSD1-LIKE) FAMILY PROTEIN"/>
    <property type="match status" value="1"/>
</dbReference>
<dbReference type="PANTHER" id="PTHR31650:SF1">
    <property type="entry name" value="WAX ESTER SYNTHASE_DIACYLGLYCEROL ACYLTRANSFERASE 4-RELATED"/>
    <property type="match status" value="1"/>
</dbReference>
<dbReference type="Pfam" id="PF06974">
    <property type="entry name" value="WS_DGAT_C"/>
    <property type="match status" value="1"/>
</dbReference>
<comment type="pathway">
    <text evidence="1">Glycerolipid metabolism; triacylglycerol biosynthesis.</text>
</comment>
<evidence type="ECO:0000313" key="15">
    <source>
        <dbReference type="Proteomes" id="UP001499924"/>
    </source>
</evidence>
<evidence type="ECO:0000256" key="7">
    <source>
        <dbReference type="ARBA" id="ARBA00022798"/>
    </source>
</evidence>
<dbReference type="InterPro" id="IPR009721">
    <property type="entry name" value="O-acyltransferase_WSD1_C"/>
</dbReference>
<comment type="caution">
    <text evidence="14">The sequence shown here is derived from an EMBL/GenBank/DDBJ whole genome shotgun (WGS) entry which is preliminary data.</text>
</comment>
<evidence type="ECO:0000256" key="2">
    <source>
        <dbReference type="ARBA" id="ARBA00005189"/>
    </source>
</evidence>
<evidence type="ECO:0000256" key="9">
    <source>
        <dbReference type="ARBA" id="ARBA00023315"/>
    </source>
</evidence>
<organism evidence="14 15">
    <name type="scientific">Blastococcus jejuensis</name>
    <dbReference type="NCBI Taxonomy" id="351224"/>
    <lineage>
        <taxon>Bacteria</taxon>
        <taxon>Bacillati</taxon>
        <taxon>Actinomycetota</taxon>
        <taxon>Actinomycetes</taxon>
        <taxon>Geodermatophilales</taxon>
        <taxon>Geodermatophilaceae</taxon>
        <taxon>Blastococcus</taxon>
    </lineage>
</organism>
<dbReference type="InterPro" id="IPR023213">
    <property type="entry name" value="CAT-like_dom_sf"/>
</dbReference>
<keyword evidence="8" id="KW-0443">Lipid metabolism</keyword>
<evidence type="ECO:0000259" key="12">
    <source>
        <dbReference type="Pfam" id="PF03007"/>
    </source>
</evidence>
<evidence type="ECO:0000256" key="6">
    <source>
        <dbReference type="ARBA" id="ARBA00022679"/>
    </source>
</evidence>
<keyword evidence="6" id="KW-0808">Transferase</keyword>
<evidence type="ECO:0000256" key="10">
    <source>
        <dbReference type="ARBA" id="ARBA00048109"/>
    </source>
</evidence>
<sequence>MGSPRRAIAPMTDGSAVRRRARRQDVRPWRHQPGRGHGQDVALARLRMDELINAWVADRCTPFQIALLGVFDSGPFLLADGSVDVPRIRRELVARARRVVAFRRRVIWTRLGEGMPVWAEDPSFDPGRHIEGATLPSGDDLATWAAQRILRPLPLDRPLWRAEVVDGLPGGRFAVIIVVHHVLADGITGVALAGSLLDPAPDATPAPTAPHPTPSLPTHLDIYRDRLRGLAAGLGRLRAGSRAHRSARIGLRAIRTRLRETRALLGTRTSETSLPRTVGPTRRLVVVRWPLGELRDSGHALGVTVNDLLLAAVTGGLRKLLLARGDDVDRLTLRTSVPAATREGRQASGILLVDLPVRETDLLRRLELVHQATAEQKRGLNAGTADITDLLHLPLPLARMGTRWLRRFGGTRVNLFVSDVPGPPAPLWLAGARLLEAVPVAPLVQHVGLCVAALSYAGELAVSVHADGSVTELELLAEGVAADFAAFRAAAPTPVPAENVGG</sequence>
<dbReference type="SUPFAM" id="SSF52777">
    <property type="entry name" value="CoA-dependent acyltransferases"/>
    <property type="match status" value="1"/>
</dbReference>
<keyword evidence="15" id="KW-1185">Reference proteome</keyword>
<protein>
    <recommendedName>
        <fullName evidence="4">diacylglycerol O-acyltransferase</fullName>
        <ecNumber evidence="4">2.3.1.20</ecNumber>
    </recommendedName>
</protein>
<dbReference type="EC" id="2.3.1.20" evidence="4"/>
<feature type="domain" description="O-acyltransferase WSD1 C-terminal" evidence="13">
    <location>
        <begin position="349"/>
        <end position="485"/>
    </location>
</feature>
<comment type="similarity">
    <text evidence="3">Belongs to the long-chain O-acyltransferase family.</text>
</comment>
<name>A0ABP6P6A6_9ACTN</name>
<keyword evidence="7" id="KW-0319">Glycerol metabolism</keyword>
<dbReference type="EMBL" id="BAAAVV010000004">
    <property type="protein sequence ID" value="GAA3168988.1"/>
    <property type="molecule type" value="Genomic_DNA"/>
</dbReference>
<evidence type="ECO:0000256" key="4">
    <source>
        <dbReference type="ARBA" id="ARBA00013244"/>
    </source>
</evidence>
<reference evidence="15" key="1">
    <citation type="journal article" date="2019" name="Int. J. Syst. Evol. Microbiol.">
        <title>The Global Catalogue of Microorganisms (GCM) 10K type strain sequencing project: providing services to taxonomists for standard genome sequencing and annotation.</title>
        <authorList>
            <consortium name="The Broad Institute Genomics Platform"/>
            <consortium name="The Broad Institute Genome Sequencing Center for Infectious Disease"/>
            <person name="Wu L."/>
            <person name="Ma J."/>
        </authorList>
    </citation>
    <scope>NUCLEOTIDE SEQUENCE [LARGE SCALE GENOMIC DNA]</scope>
    <source>
        <strain evidence="15">JCM 15614</strain>
    </source>
</reference>
<evidence type="ECO:0000256" key="8">
    <source>
        <dbReference type="ARBA" id="ARBA00023098"/>
    </source>
</evidence>
<gene>
    <name evidence="14" type="ORF">GCM10010531_22540</name>
</gene>
<dbReference type="Gene3D" id="3.30.559.10">
    <property type="entry name" value="Chloramphenicol acetyltransferase-like domain"/>
    <property type="match status" value="1"/>
</dbReference>
<dbReference type="Proteomes" id="UP001499924">
    <property type="component" value="Unassembled WGS sequence"/>
</dbReference>
<comment type="pathway">
    <text evidence="2">Lipid metabolism.</text>
</comment>
<evidence type="ECO:0000256" key="1">
    <source>
        <dbReference type="ARBA" id="ARBA00004771"/>
    </source>
</evidence>
<evidence type="ECO:0000256" key="11">
    <source>
        <dbReference type="SAM" id="MobiDB-lite"/>
    </source>
</evidence>
<proteinExistence type="inferred from homology"/>
<evidence type="ECO:0000259" key="13">
    <source>
        <dbReference type="Pfam" id="PF06974"/>
    </source>
</evidence>
<accession>A0ABP6P6A6</accession>
<evidence type="ECO:0000256" key="3">
    <source>
        <dbReference type="ARBA" id="ARBA00009587"/>
    </source>
</evidence>
<keyword evidence="5" id="KW-0444">Lipid biosynthesis</keyword>
<evidence type="ECO:0000313" key="14">
    <source>
        <dbReference type="EMBL" id="GAA3168988.1"/>
    </source>
</evidence>
<dbReference type="InterPro" id="IPR045034">
    <property type="entry name" value="O-acyltransferase_WSD1-like"/>
</dbReference>
<keyword evidence="9" id="KW-0012">Acyltransferase</keyword>
<feature type="domain" description="O-acyltransferase WSD1-like N-terminal" evidence="12">
    <location>
        <begin position="81"/>
        <end position="308"/>
    </location>
</feature>
<feature type="region of interest" description="Disordered" evidence="11">
    <location>
        <begin position="1"/>
        <end position="36"/>
    </location>
</feature>
<comment type="catalytic activity">
    <reaction evidence="10">
        <text>an acyl-CoA + a 1,2-diacyl-sn-glycerol = a triacyl-sn-glycerol + CoA</text>
        <dbReference type="Rhea" id="RHEA:10868"/>
        <dbReference type="ChEBI" id="CHEBI:17815"/>
        <dbReference type="ChEBI" id="CHEBI:57287"/>
        <dbReference type="ChEBI" id="CHEBI:58342"/>
        <dbReference type="ChEBI" id="CHEBI:64615"/>
        <dbReference type="EC" id="2.3.1.20"/>
    </reaction>
</comment>
<dbReference type="Pfam" id="PF03007">
    <property type="entry name" value="WS_DGAT_cat"/>
    <property type="match status" value="1"/>
</dbReference>
<dbReference type="InterPro" id="IPR004255">
    <property type="entry name" value="O-acyltransferase_WSD1_N"/>
</dbReference>
<evidence type="ECO:0000256" key="5">
    <source>
        <dbReference type="ARBA" id="ARBA00022516"/>
    </source>
</evidence>